<evidence type="ECO:0000313" key="7">
    <source>
        <dbReference type="EnsemblPlants" id="AES64680"/>
    </source>
</evidence>
<dbReference type="CDD" id="cd00042">
    <property type="entry name" value="CY"/>
    <property type="match status" value="1"/>
</dbReference>
<accession>A0A0C3UZZ1</accession>
<reference evidence="5" key="2">
    <citation type="submission" date="2007-03" db="EMBL/GenBank/DDBJ databases">
        <authorList>
            <consortium name="The International Medicago Genome Annotation Group"/>
        </authorList>
    </citation>
    <scope>NUCLEOTIDE SEQUENCE</scope>
</reference>
<feature type="chain" id="PRO_5014486666" evidence="3">
    <location>
        <begin position="23"/>
        <end position="111"/>
    </location>
</feature>
<dbReference type="Pfam" id="PF16845">
    <property type="entry name" value="SQAPI"/>
    <property type="match status" value="1"/>
</dbReference>
<keyword evidence="3" id="KW-0732">Signal</keyword>
<organism evidence="5">
    <name type="scientific">Medicago truncatula</name>
    <name type="common">Barrel medic</name>
    <name type="synonym">Medicago tribuloides</name>
    <dbReference type="NCBI Taxonomy" id="3880"/>
    <lineage>
        <taxon>Eukaryota</taxon>
        <taxon>Viridiplantae</taxon>
        <taxon>Streptophyta</taxon>
        <taxon>Embryophyta</taxon>
        <taxon>Tracheophyta</taxon>
        <taxon>Spermatophyta</taxon>
        <taxon>Magnoliopsida</taxon>
        <taxon>eudicotyledons</taxon>
        <taxon>Gunneridae</taxon>
        <taxon>Pentapetalae</taxon>
        <taxon>rosids</taxon>
        <taxon>fabids</taxon>
        <taxon>Fabales</taxon>
        <taxon>Fabaceae</taxon>
        <taxon>Papilionoideae</taxon>
        <taxon>50 kb inversion clade</taxon>
        <taxon>NPAAA clade</taxon>
        <taxon>Hologalegina</taxon>
        <taxon>IRL clade</taxon>
        <taxon>Trifolieae</taxon>
        <taxon>Medicago</taxon>
    </lineage>
</organism>
<reference evidence="5" key="1">
    <citation type="submission" date="2005-01" db="EMBL/GenBank/DDBJ databases">
        <authorList>
            <person name="Town C.D."/>
        </authorList>
    </citation>
    <scope>NUCLEOTIDE SEQUENCE</scope>
</reference>
<reference evidence="6 8" key="4">
    <citation type="journal article" date="2014" name="BMC Genomics">
        <title>An improved genome release (version Mt4.0) for the model legume Medicago truncatula.</title>
        <authorList>
            <person name="Tang H."/>
            <person name="Krishnakumar V."/>
            <person name="Bidwell S."/>
            <person name="Rosen B."/>
            <person name="Chan A."/>
            <person name="Zhou S."/>
            <person name="Gentzbittel L."/>
            <person name="Childs K.L."/>
            <person name="Yandell M."/>
            <person name="Gundlach H."/>
            <person name="Mayer K.F."/>
            <person name="Schwartz D.C."/>
            <person name="Town C.D."/>
        </authorList>
    </citation>
    <scope>GENOME REANNOTATION</scope>
    <source>
        <strain evidence="7 8">cv. Jemalong A17</strain>
    </source>
</reference>
<keyword evidence="1" id="KW-0646">Protease inhibitor</keyword>
<evidence type="ECO:0000256" key="3">
    <source>
        <dbReference type="SAM" id="SignalP"/>
    </source>
</evidence>
<name>Q2HSS9_MEDTR</name>
<dbReference type="Gene3D" id="3.10.450.10">
    <property type="match status" value="1"/>
</dbReference>
<dbReference type="PANTHER" id="PTHR47364">
    <property type="entry name" value="CYSTEINE PROTEINASE INHIBITOR 5"/>
    <property type="match status" value="1"/>
</dbReference>
<keyword evidence="2" id="KW-0789">Thiol protease inhibitor</keyword>
<feature type="signal peptide" evidence="3">
    <location>
        <begin position="1"/>
        <end position="22"/>
    </location>
</feature>
<evidence type="ECO:0000256" key="1">
    <source>
        <dbReference type="ARBA" id="ARBA00022690"/>
    </source>
</evidence>
<sequence length="111" mass="12191">MRFQSLILILIVLFALATTNQATFVDINDSEVIKVATFAVTEYNKQHTKAKLKFEKVINGISNLGNNVTIINYRLTLSANNGSASNNYPAIVLDKSSEIFSLIAFALISHA</sequence>
<dbReference type="EMBL" id="CM001218">
    <property type="protein sequence ID" value="AES64680.2"/>
    <property type="molecule type" value="Genomic_DNA"/>
</dbReference>
<reference evidence="6 8" key="3">
    <citation type="journal article" date="2011" name="Nature">
        <title>The Medicago genome provides insight into the evolution of rhizobial symbioses.</title>
        <authorList>
            <person name="Young N.D."/>
            <person name="Debelle F."/>
            <person name="Oldroyd G.E."/>
            <person name="Geurts R."/>
            <person name="Cannon S.B."/>
            <person name="Udvardi M.K."/>
            <person name="Benedito V.A."/>
            <person name="Mayer K.F."/>
            <person name="Gouzy J."/>
            <person name="Schoof H."/>
            <person name="Van de Peer Y."/>
            <person name="Proost S."/>
            <person name="Cook D.R."/>
            <person name="Meyers B.C."/>
            <person name="Spannagl M."/>
            <person name="Cheung F."/>
            <person name="De Mita S."/>
            <person name="Krishnakumar V."/>
            <person name="Gundlach H."/>
            <person name="Zhou S."/>
            <person name="Mudge J."/>
            <person name="Bharti A.K."/>
            <person name="Murray J.D."/>
            <person name="Naoumkina M.A."/>
            <person name="Rosen B."/>
            <person name="Silverstein K.A."/>
            <person name="Tang H."/>
            <person name="Rombauts S."/>
            <person name="Zhao P.X."/>
            <person name="Zhou P."/>
            <person name="Barbe V."/>
            <person name="Bardou P."/>
            <person name="Bechner M."/>
            <person name="Bellec A."/>
            <person name="Berger A."/>
            <person name="Berges H."/>
            <person name="Bidwell S."/>
            <person name="Bisseling T."/>
            <person name="Choisne N."/>
            <person name="Couloux A."/>
            <person name="Denny R."/>
            <person name="Deshpande S."/>
            <person name="Dai X."/>
            <person name="Doyle J.J."/>
            <person name="Dudez A.M."/>
            <person name="Farmer A.D."/>
            <person name="Fouteau S."/>
            <person name="Franken C."/>
            <person name="Gibelin C."/>
            <person name="Gish J."/>
            <person name="Goldstein S."/>
            <person name="Gonzalez A.J."/>
            <person name="Green P.J."/>
            <person name="Hallab A."/>
            <person name="Hartog M."/>
            <person name="Hua A."/>
            <person name="Humphray S.J."/>
            <person name="Jeong D.H."/>
            <person name="Jing Y."/>
            <person name="Jocker A."/>
            <person name="Kenton S.M."/>
            <person name="Kim D.J."/>
            <person name="Klee K."/>
            <person name="Lai H."/>
            <person name="Lang C."/>
            <person name="Lin S."/>
            <person name="Macmil S.L."/>
            <person name="Magdelenat G."/>
            <person name="Matthews L."/>
            <person name="McCorrison J."/>
            <person name="Monaghan E.L."/>
            <person name="Mun J.H."/>
            <person name="Najar F.Z."/>
            <person name="Nicholson C."/>
            <person name="Noirot C."/>
            <person name="O'Bleness M."/>
            <person name="Paule C.R."/>
            <person name="Poulain J."/>
            <person name="Prion F."/>
            <person name="Qin B."/>
            <person name="Qu C."/>
            <person name="Retzel E.F."/>
            <person name="Riddle C."/>
            <person name="Sallet E."/>
            <person name="Samain S."/>
            <person name="Samson N."/>
            <person name="Sanders I."/>
            <person name="Saurat O."/>
            <person name="Scarpelli C."/>
            <person name="Schiex T."/>
            <person name="Segurens B."/>
            <person name="Severin A.J."/>
            <person name="Sherrier D.J."/>
            <person name="Shi R."/>
            <person name="Sims S."/>
            <person name="Singer S.R."/>
            <person name="Sinharoy S."/>
            <person name="Sterck L."/>
            <person name="Viollet A."/>
            <person name="Wang B.B."/>
            <person name="Wang K."/>
            <person name="Wang M."/>
            <person name="Wang X."/>
            <person name="Warfsmann J."/>
            <person name="Weissenbach J."/>
            <person name="White D.D."/>
            <person name="White J.D."/>
            <person name="Wiley G.B."/>
            <person name="Wincker P."/>
            <person name="Xing Y."/>
            <person name="Yang L."/>
            <person name="Yao Z."/>
            <person name="Ying F."/>
            <person name="Zhai J."/>
            <person name="Zhou L."/>
            <person name="Zuber A."/>
            <person name="Denarie J."/>
            <person name="Dixon R.A."/>
            <person name="May G.D."/>
            <person name="Schwartz D.C."/>
            <person name="Rogers J."/>
            <person name="Quetier F."/>
            <person name="Town C.D."/>
            <person name="Roe B.A."/>
        </authorList>
    </citation>
    <scope>NUCLEOTIDE SEQUENCE [LARGE SCALE GENOMIC DNA]</scope>
    <source>
        <strain evidence="6">A17</strain>
        <strain evidence="7 8">cv. Jemalong A17</strain>
    </source>
</reference>
<evidence type="ECO:0000259" key="4">
    <source>
        <dbReference type="Pfam" id="PF16845"/>
    </source>
</evidence>
<dbReference type="PANTHER" id="PTHR47364:SF2">
    <property type="entry name" value="CYSTEINE PROTEINASE INHIBITOR 5"/>
    <property type="match status" value="1"/>
</dbReference>
<dbReference type="EnsemblPlants" id="AES64680">
    <property type="protein sequence ID" value="AES64680"/>
    <property type="gene ID" value="MTR_2g028520"/>
</dbReference>
<dbReference type="PaxDb" id="3880-AES64680"/>
<dbReference type="EMBL" id="AC151000">
    <property type="protein sequence ID" value="ABD32914.1"/>
    <property type="molecule type" value="Genomic_DNA"/>
</dbReference>
<dbReference type="AlphaFoldDB" id="Q2HSS9"/>
<dbReference type="InterPro" id="IPR000010">
    <property type="entry name" value="Cystatin_dom"/>
</dbReference>
<dbReference type="InterPro" id="IPR046350">
    <property type="entry name" value="Cystatin_sf"/>
</dbReference>
<gene>
    <name evidence="6" type="ordered locus">MTR_2g028520</name>
    <name evidence="5" type="ORF">MtrDRAFT_AC151000g3v2</name>
</gene>
<evidence type="ECO:0000313" key="5">
    <source>
        <dbReference type="EMBL" id="ABD32914.1"/>
    </source>
</evidence>
<dbReference type="GO" id="GO:0004869">
    <property type="term" value="F:cysteine-type endopeptidase inhibitor activity"/>
    <property type="evidence" value="ECO:0007669"/>
    <property type="project" value="UniProtKB-KW"/>
</dbReference>
<evidence type="ECO:0000313" key="6">
    <source>
        <dbReference type="EMBL" id="AES64680.2"/>
    </source>
</evidence>
<evidence type="ECO:0000313" key="8">
    <source>
        <dbReference type="Proteomes" id="UP000002051"/>
    </source>
</evidence>
<dbReference type="SUPFAM" id="SSF54403">
    <property type="entry name" value="Cystatin/monellin"/>
    <property type="match status" value="1"/>
</dbReference>
<accession>Q2HSS9</accession>
<reference evidence="7" key="5">
    <citation type="submission" date="2015-04" db="UniProtKB">
        <authorList>
            <consortium name="EnsemblPlants"/>
        </authorList>
    </citation>
    <scope>IDENTIFICATION</scope>
    <source>
        <strain evidence="7">cv. Jemalong A17</strain>
    </source>
</reference>
<keyword evidence="8" id="KW-1185">Reference proteome</keyword>
<proteinExistence type="predicted"/>
<dbReference type="Proteomes" id="UP000002051">
    <property type="component" value="Chromosome 2"/>
</dbReference>
<evidence type="ECO:0000256" key="2">
    <source>
        <dbReference type="ARBA" id="ARBA00022704"/>
    </source>
</evidence>
<feature type="domain" description="Cystatin" evidence="4">
    <location>
        <begin position="26"/>
        <end position="105"/>
    </location>
</feature>
<protein>
    <submittedName>
        <fullName evidence="6">Cystatin domain protein</fullName>
    </submittedName>
    <submittedName>
        <fullName evidence="5">Proteinase inhibitor I25A and I25B, type 2 and phytocystatins</fullName>
    </submittedName>
</protein>
<accession>G7IFS9</accession>
<dbReference type="HOGENOM" id="CLU_113093_5_1_1"/>